<comment type="caution">
    <text evidence="5">The sequence shown here is derived from an EMBL/GenBank/DDBJ whole genome shotgun (WGS) entry which is preliminary data.</text>
</comment>
<gene>
    <name evidence="5" type="ORF">GCM10010969_25350</name>
</gene>
<dbReference type="InterPro" id="IPR005320">
    <property type="entry name" value="Peptidase_S51"/>
</dbReference>
<evidence type="ECO:0000256" key="2">
    <source>
        <dbReference type="ARBA" id="ARBA00022670"/>
    </source>
</evidence>
<keyword evidence="4" id="KW-0720">Serine protease</keyword>
<organism evidence="5 6">
    <name type="scientific">Saccharibacillus kuerlensis</name>
    <dbReference type="NCBI Taxonomy" id="459527"/>
    <lineage>
        <taxon>Bacteria</taxon>
        <taxon>Bacillati</taxon>
        <taxon>Bacillota</taxon>
        <taxon>Bacilli</taxon>
        <taxon>Bacillales</taxon>
        <taxon>Paenibacillaceae</taxon>
        <taxon>Saccharibacillus</taxon>
    </lineage>
</organism>
<reference evidence="6" key="1">
    <citation type="journal article" date="2019" name="Int. J. Syst. Evol. Microbiol.">
        <title>The Global Catalogue of Microorganisms (GCM) 10K type strain sequencing project: providing services to taxonomists for standard genome sequencing and annotation.</title>
        <authorList>
            <consortium name="The Broad Institute Genomics Platform"/>
            <consortium name="The Broad Institute Genome Sequencing Center for Infectious Disease"/>
            <person name="Wu L."/>
            <person name="Ma J."/>
        </authorList>
    </citation>
    <scope>NUCLEOTIDE SEQUENCE [LARGE SCALE GENOMIC DNA]</scope>
    <source>
        <strain evidence="6">CGMCC 1.6964</strain>
    </source>
</reference>
<dbReference type="InterPro" id="IPR029062">
    <property type="entry name" value="Class_I_gatase-like"/>
</dbReference>
<evidence type="ECO:0000256" key="4">
    <source>
        <dbReference type="ARBA" id="ARBA00022825"/>
    </source>
</evidence>
<evidence type="ECO:0008006" key="7">
    <source>
        <dbReference type="Google" id="ProtNLM"/>
    </source>
</evidence>
<evidence type="ECO:0000313" key="6">
    <source>
        <dbReference type="Proteomes" id="UP000606653"/>
    </source>
</evidence>
<dbReference type="PANTHER" id="PTHR36436:SF6">
    <property type="entry name" value="SLL5081 PROTEIN"/>
    <property type="match status" value="1"/>
</dbReference>
<comment type="similarity">
    <text evidence="1">Belongs to the peptidase S51 family.</text>
</comment>
<dbReference type="Pfam" id="PF03575">
    <property type="entry name" value="Peptidase_S51"/>
    <property type="match status" value="1"/>
</dbReference>
<dbReference type="SUPFAM" id="SSF103032">
    <property type="entry name" value="Hypothetical protein YwqG"/>
    <property type="match status" value="1"/>
</dbReference>
<proteinExistence type="inferred from homology"/>
<keyword evidence="2" id="KW-0645">Protease</keyword>
<protein>
    <recommendedName>
        <fullName evidence="7">DUF1963 domain-containing protein</fullName>
    </recommendedName>
</protein>
<dbReference type="InterPro" id="IPR015315">
    <property type="entry name" value="DUF1963"/>
</dbReference>
<dbReference type="Gene3D" id="2.30.320.10">
    <property type="entry name" value="YwqG-like"/>
    <property type="match status" value="1"/>
</dbReference>
<dbReference type="EMBL" id="BMLN01000006">
    <property type="protein sequence ID" value="GGO02223.1"/>
    <property type="molecule type" value="Genomic_DNA"/>
</dbReference>
<evidence type="ECO:0000313" key="5">
    <source>
        <dbReference type="EMBL" id="GGO02223.1"/>
    </source>
</evidence>
<sequence>MPIILHSSGLYSLEAQKRFMQIVEESGLERKAVIITTADPEHAAGNGHTVQTRDMFEGLNFVVDFLDLATEPAGQLAHYSIIYLNGGNPFILLAELKNSGADRILQDLHQKGHLIIGHSAGAAVLGTTIEHFLLLNTESNSSNLTDFSGLELVQAIVLPNSNRYEERESVIELLEFSIERPEPLLKIEDNHFYVYERPTPEQRLDPEFILRKLEDAGLAKYRPDIAKLLFPSLKMKLHAVSDTEIVIGSSRVGGGADLPGDADWPEWDECPYTFIAQINLSELPEGHGLLLPEDGLLSFFYASAAMYEDYAFHGDPTTCRVIYTPPSSFKWLSTLSIPESLLQADPQVVLSPAKIIFNPDLCVPESESAYLEALGLGWGGDHIEYERYWNIFKGNLDDPQTYHVPLHRLLGHPDQIQGDMQIQCAKMFRWSSFDTSISAEEEERFARDALEWRLLLQIDCDEAANIEWVGAGRIYFWIREEDLVQQVFDRVICIVQNT</sequence>
<accession>A0ABQ2L487</accession>
<dbReference type="SUPFAM" id="SSF52317">
    <property type="entry name" value="Class I glutamine amidotransferase-like"/>
    <property type="match status" value="1"/>
</dbReference>
<dbReference type="InterPro" id="IPR035948">
    <property type="entry name" value="YwqG-like_sf"/>
</dbReference>
<keyword evidence="3" id="KW-0378">Hydrolase</keyword>
<keyword evidence="6" id="KW-1185">Reference proteome</keyword>
<dbReference type="Proteomes" id="UP000606653">
    <property type="component" value="Unassembled WGS sequence"/>
</dbReference>
<evidence type="ECO:0000256" key="1">
    <source>
        <dbReference type="ARBA" id="ARBA00006534"/>
    </source>
</evidence>
<dbReference type="Gene3D" id="3.40.50.880">
    <property type="match status" value="1"/>
</dbReference>
<dbReference type="Pfam" id="PF09234">
    <property type="entry name" value="DUF1963"/>
    <property type="match status" value="1"/>
</dbReference>
<dbReference type="PANTHER" id="PTHR36436">
    <property type="entry name" value="SLL5081 PROTEIN"/>
    <property type="match status" value="1"/>
</dbReference>
<evidence type="ECO:0000256" key="3">
    <source>
        <dbReference type="ARBA" id="ARBA00022801"/>
    </source>
</evidence>
<name>A0ABQ2L487_9BACL</name>